<organism evidence="7 8">
    <name type="scientific">Clarias magur</name>
    <name type="common">Asian catfish</name>
    <name type="synonym">Macropteronotus magur</name>
    <dbReference type="NCBI Taxonomy" id="1594786"/>
    <lineage>
        <taxon>Eukaryota</taxon>
        <taxon>Metazoa</taxon>
        <taxon>Chordata</taxon>
        <taxon>Craniata</taxon>
        <taxon>Vertebrata</taxon>
        <taxon>Euteleostomi</taxon>
        <taxon>Actinopterygii</taxon>
        <taxon>Neopterygii</taxon>
        <taxon>Teleostei</taxon>
        <taxon>Ostariophysi</taxon>
        <taxon>Siluriformes</taxon>
        <taxon>Clariidae</taxon>
        <taxon>Clarias</taxon>
    </lineage>
</organism>
<feature type="region of interest" description="Disordered" evidence="6">
    <location>
        <begin position="1"/>
        <end position="56"/>
    </location>
</feature>
<evidence type="ECO:0000256" key="5">
    <source>
        <dbReference type="ARBA" id="ARBA00023136"/>
    </source>
</evidence>
<dbReference type="AlphaFoldDB" id="A0A8J4T585"/>
<reference evidence="7" key="1">
    <citation type="submission" date="2020-07" db="EMBL/GenBank/DDBJ databases">
        <title>Clarias magur genome sequencing, assembly and annotation.</title>
        <authorList>
            <person name="Kushwaha B."/>
            <person name="Kumar R."/>
            <person name="Das P."/>
            <person name="Joshi C.G."/>
            <person name="Kumar D."/>
            <person name="Nagpure N.S."/>
            <person name="Pandey M."/>
            <person name="Agarwal S."/>
            <person name="Srivastava S."/>
            <person name="Singh M."/>
            <person name="Sahoo L."/>
            <person name="Jayasankar P."/>
            <person name="Meher P.K."/>
            <person name="Koringa P.G."/>
            <person name="Iquebal M.A."/>
            <person name="Das S.P."/>
            <person name="Bit A."/>
            <person name="Patnaik S."/>
            <person name="Patel N."/>
            <person name="Shah T.M."/>
            <person name="Hinsu A."/>
            <person name="Jena J.K."/>
        </authorList>
    </citation>
    <scope>NUCLEOTIDE SEQUENCE</scope>
    <source>
        <strain evidence="7">CIFAMagur01</strain>
        <tissue evidence="7">Testis</tissue>
    </source>
</reference>
<dbReference type="Proteomes" id="UP000727407">
    <property type="component" value="Unassembled WGS sequence"/>
</dbReference>
<name>A0A8J4T585_CLAMG</name>
<dbReference type="GO" id="GO:0005080">
    <property type="term" value="F:protein kinase C binding"/>
    <property type="evidence" value="ECO:0007669"/>
    <property type="project" value="TreeGrafter"/>
</dbReference>
<evidence type="ECO:0000256" key="3">
    <source>
        <dbReference type="ARBA" id="ARBA00008836"/>
    </source>
</evidence>
<proteinExistence type="inferred from homology"/>
<evidence type="ECO:0000256" key="4">
    <source>
        <dbReference type="ARBA" id="ARBA00022490"/>
    </source>
</evidence>
<dbReference type="Pfam" id="PF15237">
    <property type="entry name" value="PTRF_SDPR"/>
    <property type="match status" value="1"/>
</dbReference>
<evidence type="ECO:0000313" key="8">
    <source>
        <dbReference type="Proteomes" id="UP000727407"/>
    </source>
</evidence>
<protein>
    <submittedName>
        <fullName evidence="7">Serum deprivation-response protein-like</fullName>
    </submittedName>
</protein>
<evidence type="ECO:0000256" key="6">
    <source>
        <dbReference type="SAM" id="MobiDB-lite"/>
    </source>
</evidence>
<dbReference type="InterPro" id="IPR026752">
    <property type="entry name" value="Cavin_fam"/>
</dbReference>
<evidence type="ECO:0000313" key="7">
    <source>
        <dbReference type="EMBL" id="KAF5888848.1"/>
    </source>
</evidence>
<dbReference type="GO" id="GO:0005737">
    <property type="term" value="C:cytoplasm"/>
    <property type="evidence" value="ECO:0007669"/>
    <property type="project" value="UniProtKB-SubCell"/>
</dbReference>
<dbReference type="PANTHER" id="PTHR15240">
    <property type="entry name" value="CAVIN"/>
    <property type="match status" value="1"/>
</dbReference>
<gene>
    <name evidence="7" type="primary">cavin2b</name>
    <name evidence="7" type="ORF">DAT39_021450</name>
</gene>
<keyword evidence="5" id="KW-0472">Membrane</keyword>
<feature type="region of interest" description="Disordered" evidence="6">
    <location>
        <begin position="121"/>
        <end position="142"/>
    </location>
</feature>
<dbReference type="PANTHER" id="PTHR15240:SF1">
    <property type="entry name" value="CAVEOLAE-ASSOCIATED PROTEIN 2"/>
    <property type="match status" value="1"/>
</dbReference>
<dbReference type="EMBL" id="QNUK01000908">
    <property type="protein sequence ID" value="KAF5888848.1"/>
    <property type="molecule type" value="Genomic_DNA"/>
</dbReference>
<feature type="compositionally biased region" description="Acidic residues" evidence="6">
    <location>
        <begin position="43"/>
        <end position="56"/>
    </location>
</feature>
<dbReference type="OrthoDB" id="8910748at2759"/>
<evidence type="ECO:0000256" key="1">
    <source>
        <dbReference type="ARBA" id="ARBA00004345"/>
    </source>
</evidence>
<evidence type="ECO:0000256" key="2">
    <source>
        <dbReference type="ARBA" id="ARBA00004496"/>
    </source>
</evidence>
<feature type="compositionally biased region" description="Basic and acidic residues" evidence="6">
    <location>
        <begin position="131"/>
        <end position="142"/>
    </location>
</feature>
<feature type="non-terminal residue" evidence="7">
    <location>
        <position position="1"/>
    </location>
</feature>
<comment type="caution">
    <text evidence="7">The sequence shown here is derived from an EMBL/GenBank/DDBJ whole genome shotgun (WGS) entry which is preliminary data.</text>
</comment>
<keyword evidence="8" id="KW-1185">Reference proteome</keyword>
<accession>A0A8J4T585</accession>
<keyword evidence="4" id="KW-0963">Cytoplasm</keyword>
<feature type="non-terminal residue" evidence="7">
    <location>
        <position position="142"/>
    </location>
</feature>
<comment type="subcellular location">
    <subcellularLocation>
        <location evidence="2">Cytoplasm</location>
    </subcellularLocation>
    <subcellularLocation>
        <location evidence="1">Membrane</location>
        <location evidence="1">Caveola</location>
    </subcellularLocation>
</comment>
<sequence length="142" mass="16257">DENEIPSSVFVKDSPHDAENESISPDANRSQEEGELHTIQLSSDEDLDEEPEDEAELVEAMESLETSRAEKLKRSSLKKVDSLKKAFSRENFEKRMNKIVSVEKREKIKKSLSQKNKGGSFKLFHIKKKREGGEEHAEHEAF</sequence>
<comment type="similarity">
    <text evidence="3">Belongs to the CAVIN family.</text>
</comment>
<dbReference type="GO" id="GO:0005901">
    <property type="term" value="C:caveola"/>
    <property type="evidence" value="ECO:0007669"/>
    <property type="project" value="UniProtKB-SubCell"/>
</dbReference>